<dbReference type="Ensembl" id="ENSOART00020065429.1">
    <property type="protein sequence ID" value="ENSOARP00020055977.1"/>
    <property type="gene ID" value="ENSOARG00020022826.2"/>
</dbReference>
<sequence length="117" mass="13201">MAAEEADVDIEGDLVPAAAQSGSDENTASVLQDHYLDSSWRTENGLIPWTLDSTISEENRAVIEKMLLEEDHWLLALFLSSVCDICNLNFGELIYFFTCKIKGLNKKFSDFLIYKDC</sequence>
<evidence type="ECO:0000313" key="1">
    <source>
        <dbReference type="Ensembl" id="ENSOARP00020055977.1"/>
    </source>
</evidence>
<reference evidence="1" key="3">
    <citation type="submission" date="2025-09" db="UniProtKB">
        <authorList>
            <consortium name="Ensembl"/>
        </authorList>
    </citation>
    <scope>IDENTIFICATION</scope>
</reference>
<reference evidence="1" key="1">
    <citation type="submission" date="2020-11" db="EMBL/GenBank/DDBJ databases">
        <authorList>
            <person name="Davenport K.M."/>
            <person name="Bickhart D.M."/>
            <person name="Smith T.P.L."/>
            <person name="Murdoch B.M."/>
            <person name="Rosen B.D."/>
        </authorList>
    </citation>
    <scope>NUCLEOTIDE SEQUENCE [LARGE SCALE GENOMIC DNA]</scope>
    <source>
        <strain evidence="1">OAR_USU_Benz2616</strain>
    </source>
</reference>
<name>A0AC11EAN3_SHEEP</name>
<proteinExistence type="predicted"/>
<gene>
    <name evidence="1" type="primary">MYSM1</name>
</gene>
<organism evidence="1">
    <name type="scientific">Ovis aries</name>
    <name type="common">Sheep</name>
    <dbReference type="NCBI Taxonomy" id="9940"/>
    <lineage>
        <taxon>Eukaryota</taxon>
        <taxon>Metazoa</taxon>
        <taxon>Chordata</taxon>
        <taxon>Craniata</taxon>
        <taxon>Vertebrata</taxon>
        <taxon>Euteleostomi</taxon>
        <taxon>Mammalia</taxon>
        <taxon>Eutheria</taxon>
        <taxon>Laurasiatheria</taxon>
        <taxon>Artiodactyla</taxon>
        <taxon>Ruminantia</taxon>
        <taxon>Pecora</taxon>
        <taxon>Bovidae</taxon>
        <taxon>Caprinae</taxon>
        <taxon>Ovis</taxon>
    </lineage>
</organism>
<accession>A0AC11EAN3</accession>
<reference evidence="1" key="2">
    <citation type="submission" date="2025-08" db="UniProtKB">
        <authorList>
            <consortium name="Ensembl"/>
        </authorList>
    </citation>
    <scope>IDENTIFICATION</scope>
</reference>
<protein>
    <submittedName>
        <fullName evidence="1">Myb like, SWIRM and MPN domains 1</fullName>
    </submittedName>
</protein>